<dbReference type="STRING" id="314230.DSM3645_02913"/>
<reference evidence="1 2" key="1">
    <citation type="submission" date="2006-02" db="EMBL/GenBank/DDBJ databases">
        <authorList>
            <person name="Amann R."/>
            <person name="Ferriera S."/>
            <person name="Johnson J."/>
            <person name="Kravitz S."/>
            <person name="Halpern A."/>
            <person name="Remington K."/>
            <person name="Beeson K."/>
            <person name="Tran B."/>
            <person name="Rogers Y.-H."/>
            <person name="Friedman R."/>
            <person name="Venter J.C."/>
        </authorList>
    </citation>
    <scope>NUCLEOTIDE SEQUENCE [LARGE SCALE GENOMIC DNA]</scope>
    <source>
        <strain evidence="1 2">DSM 3645</strain>
    </source>
</reference>
<dbReference type="HOGENOM" id="CLU_3247971_0_0_0"/>
<organism evidence="1 2">
    <name type="scientific">Blastopirellula marina DSM 3645</name>
    <dbReference type="NCBI Taxonomy" id="314230"/>
    <lineage>
        <taxon>Bacteria</taxon>
        <taxon>Pseudomonadati</taxon>
        <taxon>Planctomycetota</taxon>
        <taxon>Planctomycetia</taxon>
        <taxon>Pirellulales</taxon>
        <taxon>Pirellulaceae</taxon>
        <taxon>Blastopirellula</taxon>
    </lineage>
</organism>
<proteinExistence type="predicted"/>
<protein>
    <submittedName>
        <fullName evidence="1">Uncharacterized protein</fullName>
    </submittedName>
</protein>
<comment type="caution">
    <text evidence="1">The sequence shown here is derived from an EMBL/GenBank/DDBJ whole genome shotgun (WGS) entry which is preliminary data.</text>
</comment>
<name>A3ZVP6_9BACT</name>
<accession>A3ZVP6</accession>
<dbReference type="EMBL" id="AANZ01000014">
    <property type="protein sequence ID" value="EAQ79392.1"/>
    <property type="molecule type" value="Genomic_DNA"/>
</dbReference>
<sequence length="42" mass="4492">MLLISPVVLEGANEKAVFRGVETSVADPIISSAWIAFAPVRH</sequence>
<dbReference type="AlphaFoldDB" id="A3ZVP6"/>
<evidence type="ECO:0000313" key="2">
    <source>
        <dbReference type="Proteomes" id="UP000004358"/>
    </source>
</evidence>
<dbReference type="Proteomes" id="UP000004358">
    <property type="component" value="Unassembled WGS sequence"/>
</dbReference>
<gene>
    <name evidence="1" type="ORF">DSM3645_02913</name>
</gene>
<evidence type="ECO:0000313" key="1">
    <source>
        <dbReference type="EMBL" id="EAQ79392.1"/>
    </source>
</evidence>